<dbReference type="EMBL" id="CP032157">
    <property type="protein sequence ID" value="AXY77496.1"/>
    <property type="molecule type" value="Genomic_DNA"/>
</dbReference>
<dbReference type="Gene3D" id="2.120.10.30">
    <property type="entry name" value="TolB, C-terminal domain"/>
    <property type="match status" value="1"/>
</dbReference>
<evidence type="ECO:0000256" key="1">
    <source>
        <dbReference type="SAM" id="MobiDB-lite"/>
    </source>
</evidence>
<gene>
    <name evidence="3" type="ORF">D3H65_27470</name>
</gene>
<dbReference type="OrthoDB" id="7675395at2"/>
<sequence length="322" mass="35443">MRSMLSSGLFIIGTLILSTTSLARQKINTGTFVRYPESVVTDGQYYYIADIGRQLTPTEKDGDGVIWKMDKAGRQVGDSAFVNGLHAPKGAVINNGILFVTDIDRVLGFDLRTGQRKYEIDCCSAAGCLLLNDLAVKDKQTLFVSAMDINKIFIIHLTAKPQVEELVLTNPIKGPNGLAWDVRQNRLYACSFVFGDTPAGELGFIDLKASPRQFTRIIDRRGHYDGIAIANDSMVVVSDWVAFEKKGLLLAVYPTTQQVVTINQEPIAGPADFTLTPQGELIVPEMMGSAILKYPLTNKKQEKASQTAPALQNKEKKKAERK</sequence>
<dbReference type="SUPFAM" id="SSF101898">
    <property type="entry name" value="NHL repeat"/>
    <property type="match status" value="1"/>
</dbReference>
<dbReference type="KEGG" id="pseg:D3H65_27470"/>
<accession>A0A3B7MWV3</accession>
<dbReference type="RefSeq" id="WP_119053372.1">
    <property type="nucleotide sequence ID" value="NZ_CP032157.1"/>
</dbReference>
<protein>
    <recommendedName>
        <fullName evidence="2">SMP-30/Gluconolactonase/LRE-like region domain-containing protein</fullName>
    </recommendedName>
</protein>
<name>A0A3B7MWV3_9BACT</name>
<dbReference type="InterPro" id="IPR011042">
    <property type="entry name" value="6-blade_b-propeller_TolB-like"/>
</dbReference>
<evidence type="ECO:0000259" key="2">
    <source>
        <dbReference type="Pfam" id="PF08450"/>
    </source>
</evidence>
<reference evidence="3 4" key="1">
    <citation type="submission" date="2018-09" db="EMBL/GenBank/DDBJ databases">
        <title>Genome sequencing of strain 6GH32-13.</title>
        <authorList>
            <person name="Weon H.-Y."/>
            <person name="Heo J."/>
            <person name="Kwon S.-W."/>
        </authorList>
    </citation>
    <scope>NUCLEOTIDE SEQUENCE [LARGE SCALE GENOMIC DNA]</scope>
    <source>
        <strain evidence="3 4">5GH32-13</strain>
    </source>
</reference>
<proteinExistence type="predicted"/>
<dbReference type="InterPro" id="IPR013658">
    <property type="entry name" value="SGL"/>
</dbReference>
<feature type="compositionally biased region" description="Basic and acidic residues" evidence="1">
    <location>
        <begin position="313"/>
        <end position="322"/>
    </location>
</feature>
<organism evidence="3 4">
    <name type="scientific">Paraflavitalea soli</name>
    <dbReference type="NCBI Taxonomy" id="2315862"/>
    <lineage>
        <taxon>Bacteria</taxon>
        <taxon>Pseudomonadati</taxon>
        <taxon>Bacteroidota</taxon>
        <taxon>Chitinophagia</taxon>
        <taxon>Chitinophagales</taxon>
        <taxon>Chitinophagaceae</taxon>
        <taxon>Paraflavitalea</taxon>
    </lineage>
</organism>
<dbReference type="Proteomes" id="UP000263900">
    <property type="component" value="Chromosome"/>
</dbReference>
<evidence type="ECO:0000313" key="4">
    <source>
        <dbReference type="Proteomes" id="UP000263900"/>
    </source>
</evidence>
<feature type="region of interest" description="Disordered" evidence="1">
    <location>
        <begin position="300"/>
        <end position="322"/>
    </location>
</feature>
<dbReference type="AlphaFoldDB" id="A0A3B7MWV3"/>
<dbReference type="Pfam" id="PF08450">
    <property type="entry name" value="SGL"/>
    <property type="match status" value="1"/>
</dbReference>
<keyword evidence="4" id="KW-1185">Reference proteome</keyword>
<evidence type="ECO:0000313" key="3">
    <source>
        <dbReference type="EMBL" id="AXY77496.1"/>
    </source>
</evidence>
<feature type="domain" description="SMP-30/Gluconolactonase/LRE-like region" evidence="2">
    <location>
        <begin position="37"/>
        <end position="242"/>
    </location>
</feature>